<keyword evidence="1" id="KW-1133">Transmembrane helix</keyword>
<dbReference type="Proteomes" id="UP000293613">
    <property type="component" value="Unassembled WGS sequence"/>
</dbReference>
<reference evidence="2 3" key="1">
    <citation type="journal article" date="2019" name="Appl. Environ. Microbiol.">
        <title>Dissecting the evolutionary development of the Bifidobacterium animalis species through comparative genomics analyses.</title>
        <authorList>
            <person name="Lugli G.A."/>
            <person name="Mancino W."/>
            <person name="Milani C."/>
            <person name="Duranti S."/>
            <person name="Mancabelli L."/>
            <person name="Napoli S."/>
            <person name="Mangifesta M."/>
            <person name="Viappiani A."/>
            <person name="Anzalone R."/>
            <person name="Longhi G."/>
            <person name="van Sinderen D."/>
            <person name="Ventura M."/>
            <person name="Turroni F."/>
        </authorList>
    </citation>
    <scope>NUCLEOTIDE SEQUENCE [LARGE SCALE GENOMIC DNA]</scope>
    <source>
        <strain evidence="2 3">2011B</strain>
    </source>
</reference>
<name>A0A8B3RI39_BIFAN</name>
<proteinExistence type="predicted"/>
<keyword evidence="1" id="KW-0472">Membrane</keyword>
<sequence length="120" mass="13619">MGSLTPHAIADIAVPWHASMALMNYIFLVPWREARKPNARMLISSTICLTLPITTVRLLIFGINSAVPSADQWISFENPMWKIPRLMRIRSAFVVRSCTISSNIQSIEFCKGAELNEMRR</sequence>
<feature type="transmembrane region" description="Helical" evidence="1">
    <location>
        <begin position="41"/>
        <end position="63"/>
    </location>
</feature>
<gene>
    <name evidence="2" type="ORF">PG2011B_1203</name>
</gene>
<evidence type="ECO:0000313" key="2">
    <source>
        <dbReference type="EMBL" id="RYM94488.1"/>
    </source>
</evidence>
<organism evidence="2 3">
    <name type="scientific">Bifidobacterium animalis subsp. lactis</name>
    <name type="common">Bifidobacterium lactis</name>
    <dbReference type="NCBI Taxonomy" id="302911"/>
    <lineage>
        <taxon>Bacteria</taxon>
        <taxon>Bacillati</taxon>
        <taxon>Actinomycetota</taxon>
        <taxon>Actinomycetes</taxon>
        <taxon>Bifidobacteriales</taxon>
        <taxon>Bifidobacteriaceae</taxon>
        <taxon>Bifidobacterium</taxon>
    </lineage>
</organism>
<evidence type="ECO:0000256" key="1">
    <source>
        <dbReference type="SAM" id="Phobius"/>
    </source>
</evidence>
<protein>
    <submittedName>
        <fullName evidence="2">Uncharacterized protein</fullName>
    </submittedName>
</protein>
<comment type="caution">
    <text evidence="2">The sequence shown here is derived from an EMBL/GenBank/DDBJ whole genome shotgun (WGS) entry which is preliminary data.</text>
</comment>
<dbReference type="EMBL" id="RSCO01000028">
    <property type="protein sequence ID" value="RYM94488.1"/>
    <property type="molecule type" value="Genomic_DNA"/>
</dbReference>
<keyword evidence="1" id="KW-0812">Transmembrane</keyword>
<feature type="transmembrane region" description="Helical" evidence="1">
    <location>
        <begin position="12"/>
        <end position="29"/>
    </location>
</feature>
<evidence type="ECO:0000313" key="3">
    <source>
        <dbReference type="Proteomes" id="UP000293613"/>
    </source>
</evidence>
<accession>A0A8B3RI39</accession>
<dbReference type="AlphaFoldDB" id="A0A8B3RI39"/>